<dbReference type="SUPFAM" id="SSF53955">
    <property type="entry name" value="Lysozyme-like"/>
    <property type="match status" value="1"/>
</dbReference>
<reference evidence="5 6" key="1">
    <citation type="submission" date="2014-07" db="EMBL/GenBank/DDBJ databases">
        <title>Genome Sequence of Rhodococcus opacus Strain R7, a Biodegrader of Mono- and Polycyclic Aromatic Hydrocarbons.</title>
        <authorList>
            <person name="Di Gennaro P."/>
            <person name="Zampolli J."/>
            <person name="Presti I."/>
            <person name="Cappelletti M."/>
            <person name="D'Ursi P."/>
            <person name="Orro A."/>
            <person name="Mezzelani A."/>
            <person name="Milanesi L."/>
        </authorList>
    </citation>
    <scope>NUCLEOTIDE SEQUENCE [LARGE SCALE GENOMIC DNA]</scope>
    <source>
        <strain evidence="5 6">R7</strain>
    </source>
</reference>
<evidence type="ECO:0000313" key="6">
    <source>
        <dbReference type="Proteomes" id="UP000028488"/>
    </source>
</evidence>
<evidence type="ECO:0000256" key="3">
    <source>
        <dbReference type="ARBA" id="ARBA00022801"/>
    </source>
</evidence>
<dbReference type="InterPro" id="IPR007137">
    <property type="entry name" value="DUF348"/>
</dbReference>
<keyword evidence="2" id="KW-0732">Signal</keyword>
<comment type="similarity">
    <text evidence="1">Belongs to the transglycosylase family. Rpf subfamily.</text>
</comment>
<dbReference type="EMBL" id="CP008947">
    <property type="protein sequence ID" value="AII05389.1"/>
    <property type="molecule type" value="Genomic_DNA"/>
</dbReference>
<feature type="domain" description="G5" evidence="4">
    <location>
        <begin position="205"/>
        <end position="285"/>
    </location>
</feature>
<dbReference type="Gene3D" id="2.20.230.10">
    <property type="entry name" value="Resuscitation-promoting factor rpfb"/>
    <property type="match status" value="1"/>
</dbReference>
<evidence type="ECO:0000313" key="5">
    <source>
        <dbReference type="EMBL" id="AII05389.1"/>
    </source>
</evidence>
<dbReference type="InterPro" id="IPR011098">
    <property type="entry name" value="G5_dom"/>
</dbReference>
<protein>
    <submittedName>
        <fullName evidence="5">Resuscitation-promoting factor RpfB</fullName>
    </submittedName>
</protein>
<organism evidence="5 6">
    <name type="scientific">Rhodococcus opacus</name>
    <name type="common">Nocardia opaca</name>
    <dbReference type="NCBI Taxonomy" id="37919"/>
    <lineage>
        <taxon>Bacteria</taxon>
        <taxon>Bacillati</taxon>
        <taxon>Actinomycetota</taxon>
        <taxon>Actinomycetes</taxon>
        <taxon>Mycobacteriales</taxon>
        <taxon>Nocardiaceae</taxon>
        <taxon>Rhodococcus</taxon>
    </lineage>
</organism>
<dbReference type="CDD" id="cd13925">
    <property type="entry name" value="RPF"/>
    <property type="match status" value="1"/>
</dbReference>
<dbReference type="GO" id="GO:0016787">
    <property type="term" value="F:hydrolase activity"/>
    <property type="evidence" value="ECO:0007669"/>
    <property type="project" value="UniProtKB-KW"/>
</dbReference>
<dbReference type="PANTHER" id="PTHR39160">
    <property type="entry name" value="CELL WALL-BINDING PROTEIN YOCH"/>
    <property type="match status" value="1"/>
</dbReference>
<dbReference type="RefSeq" id="WP_128639396.1">
    <property type="nucleotide sequence ID" value="NZ_CP008947.1"/>
</dbReference>
<dbReference type="Gene3D" id="1.10.530.10">
    <property type="match status" value="1"/>
</dbReference>
<proteinExistence type="inferred from homology"/>
<evidence type="ECO:0000256" key="1">
    <source>
        <dbReference type="ARBA" id="ARBA00010830"/>
    </source>
</evidence>
<dbReference type="AlphaFoldDB" id="A0A076EPR8"/>
<dbReference type="Proteomes" id="UP000028488">
    <property type="component" value="Chromosome"/>
</dbReference>
<evidence type="ECO:0000256" key="2">
    <source>
        <dbReference type="ARBA" id="ARBA00022729"/>
    </source>
</evidence>
<dbReference type="InterPro" id="IPR023346">
    <property type="entry name" value="Lysozyme-like_dom_sf"/>
</dbReference>
<name>A0A076EPR8_RHOOP</name>
<dbReference type="InterPro" id="IPR051933">
    <property type="entry name" value="Resuscitation_pf_RpfB"/>
</dbReference>
<sequence length="375" mass="39709">MSPFAKINSARSPLLYTVVALLLATLIAGGVMAVVRHKNVTLDVDGEKISLSTMTTSVDAALSDAGYSISDRDAVAPERDATLSDGDTVVLRRAREVSLTVDGQPKTVWTTALTVEDALKQFELGEDVHVSASRSQRLPLDGAALEVLNPLVVKLADGALPATDVRIAAPTVGEFLAAHGAPLEQADTVVPPSDTPLTEGTDVTVTRDRTETKVETLPLAPEEQRIEDPTMNKSRTVLENPGVPGVQDVTFAVNTVNGKEVGRNQVSATVTTPAQPKVIRVGAKPGTEVPPVENGSVWDALAQCEATGNWAINTGNGFFGGVQFDQNTWERQGGLKYAPRADLATREEQIAVASQTQKTQGWGAWPSCSGRLGVR</sequence>
<evidence type="ECO:0000259" key="4">
    <source>
        <dbReference type="PROSITE" id="PS51109"/>
    </source>
</evidence>
<dbReference type="SMART" id="SM01208">
    <property type="entry name" value="G5"/>
    <property type="match status" value="1"/>
</dbReference>
<dbReference type="Pfam" id="PF03990">
    <property type="entry name" value="DUF348"/>
    <property type="match status" value="3"/>
</dbReference>
<accession>A0A076EPR8</accession>
<keyword evidence="3" id="KW-0378">Hydrolase</keyword>
<dbReference type="eggNOG" id="COG3583">
    <property type="taxonomic scope" value="Bacteria"/>
</dbReference>
<dbReference type="InterPro" id="IPR010618">
    <property type="entry name" value="RPF"/>
</dbReference>
<dbReference type="Pfam" id="PF07501">
    <property type="entry name" value="G5"/>
    <property type="match status" value="1"/>
</dbReference>
<dbReference type="PROSITE" id="PS51109">
    <property type="entry name" value="G5"/>
    <property type="match status" value="1"/>
</dbReference>
<gene>
    <name evidence="5" type="ORF">EP51_12465</name>
</gene>
<dbReference type="PANTHER" id="PTHR39160:SF4">
    <property type="entry name" value="RESUSCITATION-PROMOTING FACTOR RPFB"/>
    <property type="match status" value="1"/>
</dbReference>
<dbReference type="Pfam" id="PF06737">
    <property type="entry name" value="Transglycosylas"/>
    <property type="match status" value="1"/>
</dbReference>